<name>E1YDJ1_9BACT</name>
<gene>
    <name evidence="1" type="ORF">N47_G39590</name>
</gene>
<organism evidence="1">
    <name type="scientific">uncultured Desulfobacterium sp</name>
    <dbReference type="NCBI Taxonomy" id="201089"/>
    <lineage>
        <taxon>Bacteria</taxon>
        <taxon>Pseudomonadati</taxon>
        <taxon>Thermodesulfobacteriota</taxon>
        <taxon>Desulfobacteria</taxon>
        <taxon>Desulfobacterales</taxon>
        <taxon>Desulfobacteriaceae</taxon>
        <taxon>Desulfobacterium</taxon>
        <taxon>environmental samples</taxon>
    </lineage>
</organism>
<reference evidence="1" key="1">
    <citation type="journal article" date="2011" name="Environ. Microbiol.">
        <title>Genomic insights into the metabolic potential of the polycyclic aromatic hydrocarbon degrading sulfate-reducing Deltaproteobacterium N47.</title>
        <authorList>
            <person name="Bergmann F."/>
            <person name="Selesi D."/>
            <person name="Weinmaier T."/>
            <person name="Tischler P."/>
            <person name="Rattei T."/>
            <person name="Meckenstock R.U."/>
        </authorList>
    </citation>
    <scope>NUCLEOTIDE SEQUENCE</scope>
</reference>
<sequence length="38" mass="4210">MICFLNIIGSKHPPAKPEALRLLAPQRGLITSEKQKPI</sequence>
<dbReference type="EMBL" id="FR695868">
    <property type="protein sequence ID" value="CBX28635.1"/>
    <property type="molecule type" value="Genomic_DNA"/>
</dbReference>
<evidence type="ECO:0000313" key="1">
    <source>
        <dbReference type="EMBL" id="CBX28635.1"/>
    </source>
</evidence>
<accession>E1YDJ1</accession>
<proteinExistence type="predicted"/>
<protein>
    <submittedName>
        <fullName evidence="1">Uncharacterized protein</fullName>
    </submittedName>
</protein>
<dbReference type="AlphaFoldDB" id="E1YDJ1"/>